<proteinExistence type="predicted"/>
<evidence type="ECO:0000256" key="2">
    <source>
        <dbReference type="RuleBase" id="RU410713"/>
    </source>
</evidence>
<dbReference type="Gene3D" id="1.10.8.10">
    <property type="entry name" value="DNA helicase RuvA subunit, C-terminal domain"/>
    <property type="match status" value="1"/>
</dbReference>
<keyword evidence="5" id="KW-1185">Reference proteome</keyword>
<dbReference type="InterPro" id="IPR042460">
    <property type="entry name" value="DCN1-like_PONY"/>
</dbReference>
<dbReference type="PANTHER" id="PTHR12281">
    <property type="entry name" value="RP42 RELATED"/>
    <property type="match status" value="1"/>
</dbReference>
<dbReference type="FunFam" id="1.10.238.10:FF:000030">
    <property type="entry name" value="DCN1-like protein"/>
    <property type="match status" value="1"/>
</dbReference>
<dbReference type="InterPro" id="IPR014764">
    <property type="entry name" value="DCN-prot"/>
</dbReference>
<evidence type="ECO:0000259" key="3">
    <source>
        <dbReference type="PROSITE" id="PS51229"/>
    </source>
</evidence>
<dbReference type="EMBL" id="DF237186">
    <property type="protein sequence ID" value="GAQ85478.1"/>
    <property type="molecule type" value="Genomic_DNA"/>
</dbReference>
<gene>
    <name evidence="4" type="ORF">KFL_002370120</name>
</gene>
<dbReference type="OrthoDB" id="286637at2759"/>
<feature type="domain" description="DCUN1" evidence="3">
    <location>
        <begin position="57"/>
        <end position="245"/>
    </location>
</feature>
<dbReference type="PANTHER" id="PTHR12281:SF2">
    <property type="entry name" value="DEFECTIVE IN CULLIN NEDDYLATION PROTEIN"/>
    <property type="match status" value="1"/>
</dbReference>
<dbReference type="STRING" id="105231.A0A1Y1IBL2"/>
<dbReference type="Proteomes" id="UP000054558">
    <property type="component" value="Unassembled WGS sequence"/>
</dbReference>
<protein>
    <recommendedName>
        <fullName evidence="2">Defective in cullin neddylation protein</fullName>
    </recommendedName>
</protein>
<dbReference type="FunFam" id="1.10.238.200:FF:000004">
    <property type="entry name" value="Defective in cullin neddylation protein"/>
    <property type="match status" value="1"/>
</dbReference>
<evidence type="ECO:0000313" key="4">
    <source>
        <dbReference type="EMBL" id="GAQ85478.1"/>
    </source>
</evidence>
<dbReference type="AlphaFoldDB" id="A0A1Y1IBL2"/>
<dbReference type="SUPFAM" id="SSF46934">
    <property type="entry name" value="UBA-like"/>
    <property type="match status" value="1"/>
</dbReference>
<dbReference type="GO" id="GO:0032182">
    <property type="term" value="F:ubiquitin-like protein binding"/>
    <property type="evidence" value="ECO:0000318"/>
    <property type="project" value="GO_Central"/>
</dbReference>
<dbReference type="InterPro" id="IPR005176">
    <property type="entry name" value="PONY_dom"/>
</dbReference>
<dbReference type="PROSITE" id="PS51229">
    <property type="entry name" value="DCUN1"/>
    <property type="match status" value="1"/>
</dbReference>
<accession>A0A1Y1IBL2</accession>
<dbReference type="Pfam" id="PF14555">
    <property type="entry name" value="UBA_4"/>
    <property type="match status" value="1"/>
</dbReference>
<dbReference type="GO" id="GO:0097602">
    <property type="term" value="F:cullin family protein binding"/>
    <property type="evidence" value="ECO:0000318"/>
    <property type="project" value="GO_Central"/>
</dbReference>
<evidence type="ECO:0000256" key="1">
    <source>
        <dbReference type="ARBA" id="ARBA00022786"/>
    </source>
</evidence>
<comment type="function">
    <text evidence="2">Neddylation of cullins play an essential role in the regulation of SCF-type complexes activity.</text>
</comment>
<sequence>MNKLNKAQKEKVRQFCAIADATEKASVAALKAADWNVEAAFEFYYNQPHPSSPQVRTDQRQLEALYSRYKDPHADQISVEGVSQFCDDLQVDPGDVVMLVIAWHMGAATMCEFSRDEFISGLKSIGVDSISKLRQLLPSLRAEMKDDNKFREIYMFTFDWAKEKGQKSLALETALGMWKLLYAQKPWPLVDPWCSFLQKKHNKAISKDTWSQVFEFAKSIDPSLSNYDSEGAWPYLLDEFVDWLKGTGHVQAIGI</sequence>
<dbReference type="GO" id="GO:0045116">
    <property type="term" value="P:protein neddylation"/>
    <property type="evidence" value="ECO:0000318"/>
    <property type="project" value="GO_Central"/>
</dbReference>
<dbReference type="Gene3D" id="1.10.238.200">
    <property type="entry name" value="Cullin, PONY binding domain"/>
    <property type="match status" value="1"/>
</dbReference>
<dbReference type="Gene3D" id="1.10.238.10">
    <property type="entry name" value="EF-hand"/>
    <property type="match status" value="1"/>
</dbReference>
<keyword evidence="1" id="KW-0833">Ubl conjugation pathway</keyword>
<dbReference type="GO" id="GO:0031624">
    <property type="term" value="F:ubiquitin conjugating enzyme binding"/>
    <property type="evidence" value="ECO:0000318"/>
    <property type="project" value="GO_Central"/>
</dbReference>
<dbReference type="InterPro" id="IPR009060">
    <property type="entry name" value="UBA-like_sf"/>
</dbReference>
<organism evidence="4 5">
    <name type="scientific">Klebsormidium nitens</name>
    <name type="common">Green alga</name>
    <name type="synonym">Ulothrix nitens</name>
    <dbReference type="NCBI Taxonomy" id="105231"/>
    <lineage>
        <taxon>Eukaryota</taxon>
        <taxon>Viridiplantae</taxon>
        <taxon>Streptophyta</taxon>
        <taxon>Klebsormidiophyceae</taxon>
        <taxon>Klebsormidiales</taxon>
        <taxon>Klebsormidiaceae</taxon>
        <taxon>Klebsormidium</taxon>
    </lineage>
</organism>
<evidence type="ECO:0000313" key="5">
    <source>
        <dbReference type="Proteomes" id="UP000054558"/>
    </source>
</evidence>
<dbReference type="GO" id="GO:0000151">
    <property type="term" value="C:ubiquitin ligase complex"/>
    <property type="evidence" value="ECO:0000318"/>
    <property type="project" value="GO_Central"/>
</dbReference>
<dbReference type="CDD" id="cd14350">
    <property type="entry name" value="UBA_DCNL"/>
    <property type="match status" value="1"/>
</dbReference>
<dbReference type="OMA" id="LWCKFLQ"/>
<name>A0A1Y1IBL2_KLENI</name>
<dbReference type="Pfam" id="PF03556">
    <property type="entry name" value="Cullin_binding"/>
    <property type="match status" value="1"/>
</dbReference>
<reference evidence="4 5" key="1">
    <citation type="journal article" date="2014" name="Nat. Commun.">
        <title>Klebsormidium flaccidum genome reveals primary factors for plant terrestrial adaptation.</title>
        <authorList>
            <person name="Hori K."/>
            <person name="Maruyama F."/>
            <person name="Fujisawa T."/>
            <person name="Togashi T."/>
            <person name="Yamamoto N."/>
            <person name="Seo M."/>
            <person name="Sato S."/>
            <person name="Yamada T."/>
            <person name="Mori H."/>
            <person name="Tajima N."/>
            <person name="Moriyama T."/>
            <person name="Ikeuchi M."/>
            <person name="Watanabe M."/>
            <person name="Wada H."/>
            <person name="Kobayashi K."/>
            <person name="Saito M."/>
            <person name="Masuda T."/>
            <person name="Sasaki-Sekimoto Y."/>
            <person name="Mashiguchi K."/>
            <person name="Awai K."/>
            <person name="Shimojima M."/>
            <person name="Masuda S."/>
            <person name="Iwai M."/>
            <person name="Nobusawa T."/>
            <person name="Narise T."/>
            <person name="Kondo S."/>
            <person name="Saito H."/>
            <person name="Sato R."/>
            <person name="Murakawa M."/>
            <person name="Ihara Y."/>
            <person name="Oshima-Yamada Y."/>
            <person name="Ohtaka K."/>
            <person name="Satoh M."/>
            <person name="Sonobe K."/>
            <person name="Ishii M."/>
            <person name="Ohtani R."/>
            <person name="Kanamori-Sato M."/>
            <person name="Honoki R."/>
            <person name="Miyazaki D."/>
            <person name="Mochizuki H."/>
            <person name="Umetsu J."/>
            <person name="Higashi K."/>
            <person name="Shibata D."/>
            <person name="Kamiya Y."/>
            <person name="Sato N."/>
            <person name="Nakamura Y."/>
            <person name="Tabata S."/>
            <person name="Ida S."/>
            <person name="Kurokawa K."/>
            <person name="Ohta H."/>
        </authorList>
    </citation>
    <scope>NUCLEOTIDE SEQUENCE [LARGE SCALE GENOMIC DNA]</scope>
    <source>
        <strain evidence="4 5">NIES-2285</strain>
    </source>
</reference>